<dbReference type="Proteomes" id="UP000614601">
    <property type="component" value="Unassembled WGS sequence"/>
</dbReference>
<comment type="caution">
    <text evidence="5">The sequence shown here is derived from an EMBL/GenBank/DDBJ whole genome shotgun (WGS) entry which is preliminary data.</text>
</comment>
<evidence type="ECO:0000256" key="3">
    <source>
        <dbReference type="PROSITE-ProRule" id="PRU00175"/>
    </source>
</evidence>
<proteinExistence type="predicted"/>
<dbReference type="InterPro" id="IPR013083">
    <property type="entry name" value="Znf_RING/FYVE/PHD"/>
</dbReference>
<dbReference type="SUPFAM" id="SSF57850">
    <property type="entry name" value="RING/U-box"/>
    <property type="match status" value="1"/>
</dbReference>
<sequence>MKVARIDSHQDLTTIRYGPSLQPHFFHSQPSTSKFRSYVDIFNSDRPLYDHSSPICYICYEDTPTVVCRYCEQKVGCKECVQNWSRSKWNSYEETTCPLCRVEWPNYYEGLNKK</sequence>
<dbReference type="OrthoDB" id="10305952at2759"/>
<dbReference type="EMBL" id="CAJFDH010000003">
    <property type="protein sequence ID" value="CAD5217439.1"/>
    <property type="molecule type" value="Genomic_DNA"/>
</dbReference>
<evidence type="ECO:0000259" key="4">
    <source>
        <dbReference type="PROSITE" id="PS50089"/>
    </source>
</evidence>
<dbReference type="AlphaFoldDB" id="A0A811KQW7"/>
<keyword evidence="2" id="KW-0862">Zinc</keyword>
<accession>A0A811KQW7</accession>
<dbReference type="Pfam" id="PF13920">
    <property type="entry name" value="zf-C3HC4_3"/>
    <property type="match status" value="1"/>
</dbReference>
<name>A0A811KQW7_9BILA</name>
<keyword evidence="1 3" id="KW-0479">Metal-binding</keyword>
<organism evidence="5 6">
    <name type="scientific">Bursaphelenchus okinawaensis</name>
    <dbReference type="NCBI Taxonomy" id="465554"/>
    <lineage>
        <taxon>Eukaryota</taxon>
        <taxon>Metazoa</taxon>
        <taxon>Ecdysozoa</taxon>
        <taxon>Nematoda</taxon>
        <taxon>Chromadorea</taxon>
        <taxon>Rhabditida</taxon>
        <taxon>Tylenchina</taxon>
        <taxon>Tylenchomorpha</taxon>
        <taxon>Aphelenchoidea</taxon>
        <taxon>Aphelenchoididae</taxon>
        <taxon>Bursaphelenchus</taxon>
    </lineage>
</organism>
<dbReference type="PROSITE" id="PS50089">
    <property type="entry name" value="ZF_RING_2"/>
    <property type="match status" value="1"/>
</dbReference>
<dbReference type="PANTHER" id="PTHR21578">
    <property type="entry name" value="PROTEIN CBG03826"/>
    <property type="match status" value="1"/>
</dbReference>
<protein>
    <recommendedName>
        <fullName evidence="4">RING-type domain-containing protein</fullName>
    </recommendedName>
</protein>
<dbReference type="InterPro" id="IPR001841">
    <property type="entry name" value="Znf_RING"/>
</dbReference>
<keyword evidence="1 3" id="KW-0863">Zinc-finger</keyword>
<evidence type="ECO:0000256" key="1">
    <source>
        <dbReference type="ARBA" id="ARBA00022771"/>
    </source>
</evidence>
<dbReference type="PANTHER" id="PTHR21578:SF9">
    <property type="entry name" value="RING-TYPE DOMAIN-CONTAINING PROTEIN"/>
    <property type="match status" value="1"/>
</dbReference>
<evidence type="ECO:0000256" key="2">
    <source>
        <dbReference type="ARBA" id="ARBA00022833"/>
    </source>
</evidence>
<reference evidence="5" key="1">
    <citation type="submission" date="2020-09" db="EMBL/GenBank/DDBJ databases">
        <authorList>
            <person name="Kikuchi T."/>
        </authorList>
    </citation>
    <scope>NUCLEOTIDE SEQUENCE</scope>
    <source>
        <strain evidence="5">SH1</strain>
    </source>
</reference>
<evidence type="ECO:0000313" key="6">
    <source>
        <dbReference type="Proteomes" id="UP000614601"/>
    </source>
</evidence>
<feature type="domain" description="RING-type" evidence="4">
    <location>
        <begin position="56"/>
        <end position="101"/>
    </location>
</feature>
<keyword evidence="6" id="KW-1185">Reference proteome</keyword>
<dbReference type="Gene3D" id="3.30.40.10">
    <property type="entry name" value="Zinc/RING finger domain, C3HC4 (zinc finger)"/>
    <property type="match status" value="1"/>
</dbReference>
<gene>
    <name evidence="5" type="ORF">BOKJ2_LOCUS7088</name>
</gene>
<dbReference type="GO" id="GO:0008270">
    <property type="term" value="F:zinc ion binding"/>
    <property type="evidence" value="ECO:0007669"/>
    <property type="project" value="UniProtKB-KW"/>
</dbReference>
<dbReference type="Proteomes" id="UP000783686">
    <property type="component" value="Unassembled WGS sequence"/>
</dbReference>
<evidence type="ECO:0000313" key="5">
    <source>
        <dbReference type="EMBL" id="CAD5217439.1"/>
    </source>
</evidence>
<dbReference type="EMBL" id="CAJFCW020000003">
    <property type="protein sequence ID" value="CAG9107780.1"/>
    <property type="molecule type" value="Genomic_DNA"/>
</dbReference>